<dbReference type="STRING" id="1798409.A3I24_01395"/>
<dbReference type="Proteomes" id="UP000177690">
    <property type="component" value="Unassembled WGS sequence"/>
</dbReference>
<dbReference type="Gene3D" id="3.40.1700.10">
    <property type="entry name" value="DNA integrity scanning protein, DisA, N-terminal domain"/>
    <property type="match status" value="1"/>
</dbReference>
<reference evidence="2 3" key="1">
    <citation type="journal article" date="2016" name="Nat. Commun.">
        <title>Thousands of microbial genomes shed light on interconnected biogeochemical processes in an aquifer system.</title>
        <authorList>
            <person name="Anantharaman K."/>
            <person name="Brown C.T."/>
            <person name="Hug L.A."/>
            <person name="Sharon I."/>
            <person name="Castelle C.J."/>
            <person name="Probst A.J."/>
            <person name="Thomas B.C."/>
            <person name="Singh A."/>
            <person name="Wilkins M.J."/>
            <person name="Karaoz U."/>
            <person name="Brodie E.L."/>
            <person name="Williams K.H."/>
            <person name="Hubbard S.S."/>
            <person name="Banfield J.F."/>
        </authorList>
    </citation>
    <scope>NUCLEOTIDE SEQUENCE [LARGE SCALE GENOMIC DNA]</scope>
</reference>
<sequence length="209" mass="23528">MLKKIKTLGNFLEKIFNQIPFLGGNDSQRLIESFSRNSSMALDLKLRFHTLLKSLVRVQKNPFGMIIVLGWRDQWSDRHTSVPDSDQNIFSELPLNIAHKSDGEILDILKRTVDFDGAILADSQGCILASGIYLENMKPKEAAKEMGLRPGKDLSETFGFKRKVHARHLTAIAASYRLENTVVYVVSEEDGSLRAFENGRIIVSTVYGE</sequence>
<evidence type="ECO:0000313" key="3">
    <source>
        <dbReference type="Proteomes" id="UP000177690"/>
    </source>
</evidence>
<dbReference type="InterPro" id="IPR036888">
    <property type="entry name" value="DNA_integrity_DisA_N_sf"/>
</dbReference>
<comment type="caution">
    <text evidence="2">The sequence shown here is derived from an EMBL/GenBank/DDBJ whole genome shotgun (WGS) entry which is preliminary data.</text>
</comment>
<dbReference type="InterPro" id="IPR003390">
    <property type="entry name" value="DNA_integrity_scan_DisA_N"/>
</dbReference>
<organism evidence="2 3">
    <name type="scientific">Candidatus Harrisonbacteria bacterium RIFCSPLOWO2_02_FULL_41_13b</name>
    <dbReference type="NCBI Taxonomy" id="1798409"/>
    <lineage>
        <taxon>Bacteria</taxon>
        <taxon>Candidatus Harrisoniibacteriota</taxon>
    </lineage>
</organism>
<dbReference type="PROSITE" id="PS51794">
    <property type="entry name" value="DAC"/>
    <property type="match status" value="1"/>
</dbReference>
<proteinExistence type="predicted"/>
<evidence type="ECO:0000259" key="1">
    <source>
        <dbReference type="PROSITE" id="PS51794"/>
    </source>
</evidence>
<dbReference type="AlphaFoldDB" id="A0A1G1ZTD3"/>
<evidence type="ECO:0000313" key="2">
    <source>
        <dbReference type="EMBL" id="OGY67812.1"/>
    </source>
</evidence>
<dbReference type="SUPFAM" id="SSF143597">
    <property type="entry name" value="YojJ-like"/>
    <property type="match status" value="1"/>
</dbReference>
<dbReference type="EMBL" id="MHJL01000015">
    <property type="protein sequence ID" value="OGY67812.1"/>
    <property type="molecule type" value="Genomic_DNA"/>
</dbReference>
<accession>A0A1G1ZTD3</accession>
<name>A0A1G1ZTD3_9BACT</name>
<gene>
    <name evidence="2" type="ORF">A3I24_01395</name>
</gene>
<feature type="domain" description="DAC" evidence="1">
    <location>
        <begin position="27"/>
        <end position="209"/>
    </location>
</feature>
<protein>
    <recommendedName>
        <fullName evidence="1">DAC domain-containing protein</fullName>
    </recommendedName>
</protein>